<reference evidence="2" key="1">
    <citation type="submission" date="2022-03" db="EMBL/GenBank/DDBJ databases">
        <authorList>
            <person name="Santos J.D.N."/>
            <person name="Kallscheuer N."/>
            <person name="Jogler C."/>
            <person name="Lage O.M."/>
        </authorList>
    </citation>
    <scope>NUCLEOTIDE SEQUENCE</scope>
    <source>
        <strain evidence="2">M600PL45_2</strain>
    </source>
</reference>
<feature type="region of interest" description="Disordered" evidence="1">
    <location>
        <begin position="1"/>
        <end position="24"/>
    </location>
</feature>
<evidence type="ECO:0000256" key="1">
    <source>
        <dbReference type="SAM" id="MobiDB-lite"/>
    </source>
</evidence>
<sequence length="650" mass="71354">MKASTYVGESGGPFHSGTGDQHNHYYPDIRDAVREKPERPPRLVAGDAVRHLKQRFVDPGGLNEGRRLLERSHVALLAADPGCGARSAAKILLWELPHGQERFVELLDQSEEEGGSSQALNPEHVKDGAPHLLDLTRARRDRYPVLMQDLSSLRVTVREKAARLAVVLSPEHRDLLSEELADLVVEIQRPRESDVLRRHLLVDGGIRPDSEDLAVGELSAFLASSSMGEISELARHVCSARSTSKGTHFKSWLDTALSAMRPKDADVDKLIADQTGPERALLLSVAFLEGASSQAIYGAANRLLKLTNHPVEHAPPLQHQPLAARLKRIQASAEGDWGRVRFDTTTFADAVRSYFWDNFPQLRDELTSWVRGAALFPHVEREDILGLVQRYAHLCLRTGLPEQLTALAEQWTKESATQAQLSMAARALGEGVIHPRHGSHFRREIYKWSRDGSLPRGRASVLIGVCSEALSVDFPQQALVRLHHVSHSADPQVRKIAREALTRITDSDDHLYGHLLDRLLDRVRADFEGKGSQDIGTFLDVADPGRLLEHAVGQARLTELWAAALSSRGGAELRPTLHSWLDHAASRAGPVSPIVSVLAQACARDGSTLGAVHDAAYGWAGTDGARLRVADALWSQATAGLVIHSSNYTC</sequence>
<evidence type="ECO:0000313" key="3">
    <source>
        <dbReference type="Proteomes" id="UP001166784"/>
    </source>
</evidence>
<keyword evidence="3" id="KW-1185">Reference proteome</keyword>
<gene>
    <name evidence="2" type="ORF">MMA15_01575</name>
</gene>
<reference evidence="2" key="2">
    <citation type="journal article" date="2023" name="Int. J. Syst. Evol. Microbiol.">
        <title>Streptomyces marispadix sp. nov., isolated from marine beach sediment of the Northern Coast of Portugal.</title>
        <authorList>
            <person name="dos Santos J.D.N."/>
            <person name="Vitorino I.R."/>
            <person name="Kallscheuer N."/>
            <person name="Srivastava A."/>
            <person name="Krautwurst S."/>
            <person name="Marz M."/>
            <person name="Jogler C."/>
            <person name="Lobo Da Cunha A."/>
            <person name="Catita J."/>
            <person name="Goncalves H."/>
            <person name="Gonzalez I."/>
            <person name="Reyes F."/>
            <person name="Lage O.M."/>
        </authorList>
    </citation>
    <scope>NUCLEOTIDE SEQUENCE</scope>
    <source>
        <strain evidence="2">M600PL45_2</strain>
    </source>
</reference>
<comment type="caution">
    <text evidence="2">The sequence shown here is derived from an EMBL/GenBank/DDBJ whole genome shotgun (WGS) entry which is preliminary data.</text>
</comment>
<dbReference type="Proteomes" id="UP001166784">
    <property type="component" value="Unassembled WGS sequence"/>
</dbReference>
<accession>A0ABS9SSB3</accession>
<proteinExistence type="predicted"/>
<evidence type="ECO:0000313" key="2">
    <source>
        <dbReference type="EMBL" id="MCH6159157.1"/>
    </source>
</evidence>
<dbReference type="EMBL" id="JAKWJU010000002">
    <property type="protein sequence ID" value="MCH6159157.1"/>
    <property type="molecule type" value="Genomic_DNA"/>
</dbReference>
<name>A0ABS9SSB3_9ACTN</name>
<evidence type="ECO:0008006" key="4">
    <source>
        <dbReference type="Google" id="ProtNLM"/>
    </source>
</evidence>
<organism evidence="2 3">
    <name type="scientific">Streptomyces marispadix</name>
    <dbReference type="NCBI Taxonomy" id="2922868"/>
    <lineage>
        <taxon>Bacteria</taxon>
        <taxon>Bacillati</taxon>
        <taxon>Actinomycetota</taxon>
        <taxon>Actinomycetes</taxon>
        <taxon>Kitasatosporales</taxon>
        <taxon>Streptomycetaceae</taxon>
        <taxon>Streptomyces</taxon>
    </lineage>
</organism>
<dbReference type="RefSeq" id="WP_241057140.1">
    <property type="nucleotide sequence ID" value="NZ_JAKWJU010000002.1"/>
</dbReference>
<protein>
    <recommendedName>
        <fullName evidence="4">HEAT repeat domain-containing protein</fullName>
    </recommendedName>
</protein>